<evidence type="ECO:0000313" key="1">
    <source>
        <dbReference type="EMBL" id="KAK3704783.1"/>
    </source>
</evidence>
<evidence type="ECO:0000313" key="2">
    <source>
        <dbReference type="Proteomes" id="UP001281147"/>
    </source>
</evidence>
<organism evidence="1 2">
    <name type="scientific">Vermiconidia calcicola</name>
    <dbReference type="NCBI Taxonomy" id="1690605"/>
    <lineage>
        <taxon>Eukaryota</taxon>
        <taxon>Fungi</taxon>
        <taxon>Dikarya</taxon>
        <taxon>Ascomycota</taxon>
        <taxon>Pezizomycotina</taxon>
        <taxon>Dothideomycetes</taxon>
        <taxon>Dothideomycetidae</taxon>
        <taxon>Mycosphaerellales</taxon>
        <taxon>Extremaceae</taxon>
        <taxon>Vermiconidia</taxon>
    </lineage>
</organism>
<keyword evidence="2" id="KW-1185">Reference proteome</keyword>
<reference evidence="1" key="1">
    <citation type="submission" date="2023-07" db="EMBL/GenBank/DDBJ databases">
        <title>Black Yeasts Isolated from many extreme environments.</title>
        <authorList>
            <person name="Coleine C."/>
            <person name="Stajich J.E."/>
            <person name="Selbmann L."/>
        </authorList>
    </citation>
    <scope>NUCLEOTIDE SEQUENCE</scope>
    <source>
        <strain evidence="1">CCFEE 5714</strain>
    </source>
</reference>
<sequence>MASAQLEHLLRVLDVSGTGLSRDDVAWAFESAKTKDQTVTWVDTYLSPDTLMTREELTFFEKHGRSIDSDENAGPQLVDEDFEAAISSLEASTISIEKQCRLLEAQKKALHAIQARNGPVRSVGRSEDARSSKLNRDRAQFEFEATELADSLHSRIERSVKQAERATNSVQPLAETILDKDDRLLDGLEKVLTQLSSIVTDHEGSAEVNRLCQALIVFSSEEIHAQIDSTYHAAAKAHSSHANGTHQSSSRNLSAQRESLRMELEDLCREIDGLSSMAADTQFRSPLSKALHAANSDSAVEKTAWNEYLTVTLQYLTDRLEAMIDGSRQLRAQSHALKSVLATLGGILAADTKKQISQASTRSPTKQSQQGLKPLRLVQANLSDSHDPAAQLLRQLDVRTARSGDTAQLAVSLLSGTRERNTKLVSLADSSADSIAEQSAESLAKVDGDLQALTGSTFAYSDFREVHLASKGITNGIESLEHRTHEVGNEMRELNAQDVSQALTEKQHSFLAQEAKR</sequence>
<name>A0ACC3MVU2_9PEZI</name>
<protein>
    <submittedName>
        <fullName evidence="1">Uncharacterized protein</fullName>
    </submittedName>
</protein>
<comment type="caution">
    <text evidence="1">The sequence shown here is derived from an EMBL/GenBank/DDBJ whole genome shotgun (WGS) entry which is preliminary data.</text>
</comment>
<dbReference type="Proteomes" id="UP001281147">
    <property type="component" value="Unassembled WGS sequence"/>
</dbReference>
<accession>A0ACC3MVU2</accession>
<gene>
    <name evidence="1" type="ORF">LTR37_013614</name>
</gene>
<proteinExistence type="predicted"/>
<dbReference type="EMBL" id="JAUTXU010000135">
    <property type="protein sequence ID" value="KAK3704783.1"/>
    <property type="molecule type" value="Genomic_DNA"/>
</dbReference>